<comment type="pathway">
    <text evidence="1">Antibiotic biosynthesis.</text>
</comment>
<dbReference type="SUPFAM" id="SSF47336">
    <property type="entry name" value="ACP-like"/>
    <property type="match status" value="3"/>
</dbReference>
<feature type="domain" description="Ketosynthase family 3 (KS3)" evidence="11">
    <location>
        <begin position="7"/>
        <end position="431"/>
    </location>
</feature>
<dbReference type="EMBL" id="BAAASL010000002">
    <property type="protein sequence ID" value="GAA2709632.1"/>
    <property type="molecule type" value="Genomic_DNA"/>
</dbReference>
<dbReference type="InterPro" id="IPR032821">
    <property type="entry name" value="PKS_assoc"/>
</dbReference>
<dbReference type="SUPFAM" id="SSF55048">
    <property type="entry name" value="Probable ACP-binding domain of malonyl-CoA ACP transacylase"/>
    <property type="match status" value="3"/>
</dbReference>
<reference evidence="14" key="1">
    <citation type="journal article" date="2019" name="Int. J. Syst. Evol. Microbiol.">
        <title>The Global Catalogue of Microorganisms (GCM) 10K type strain sequencing project: providing services to taxonomists for standard genome sequencing and annotation.</title>
        <authorList>
            <consortium name="The Broad Institute Genomics Platform"/>
            <consortium name="The Broad Institute Genome Sequencing Center for Infectious Disease"/>
            <person name="Wu L."/>
            <person name="Ma J."/>
        </authorList>
    </citation>
    <scope>NUCLEOTIDE SEQUENCE [LARGE SCALE GENOMIC DNA]</scope>
    <source>
        <strain evidence="14">JCM 4542</strain>
    </source>
</reference>
<feature type="domain" description="PKS/mFAS DH" evidence="12">
    <location>
        <begin position="1902"/>
        <end position="2179"/>
    </location>
</feature>
<dbReference type="SMART" id="SM00822">
    <property type="entry name" value="PKS_KR"/>
    <property type="match status" value="2"/>
</dbReference>
<dbReference type="InterPro" id="IPR036736">
    <property type="entry name" value="ACP-like_sf"/>
</dbReference>
<dbReference type="InterPro" id="IPR049900">
    <property type="entry name" value="PKS_mFAS_DH"/>
</dbReference>
<dbReference type="InterPro" id="IPR013968">
    <property type="entry name" value="PKS_KR"/>
</dbReference>
<feature type="region of interest" description="Disordered" evidence="9">
    <location>
        <begin position="2338"/>
        <end position="2496"/>
    </location>
</feature>
<feature type="compositionally biased region" description="Basic and acidic residues" evidence="9">
    <location>
        <begin position="2481"/>
        <end position="2493"/>
    </location>
</feature>
<keyword evidence="5" id="KW-0045">Antibiotic biosynthesis</keyword>
<dbReference type="Gene3D" id="3.40.366.10">
    <property type="entry name" value="Malonyl-Coenzyme A Acyl Carrier Protein, domain 2"/>
    <property type="match status" value="3"/>
</dbReference>
<dbReference type="InterPro" id="IPR036291">
    <property type="entry name" value="NAD(P)-bd_dom_sf"/>
</dbReference>
<keyword evidence="14" id="KW-1185">Reference proteome</keyword>
<feature type="region of interest" description="N-terminal hotdog fold" evidence="8">
    <location>
        <begin position="3766"/>
        <end position="3891"/>
    </location>
</feature>
<dbReference type="PROSITE" id="PS00012">
    <property type="entry name" value="PHOSPHOPANTETHEINE"/>
    <property type="match status" value="3"/>
</dbReference>
<dbReference type="InterPro" id="IPR020841">
    <property type="entry name" value="PKS_Beta-ketoAc_synthase_dom"/>
</dbReference>
<name>A0ABP6G101_9ACTN</name>
<accession>A0ABP6G101</accession>
<dbReference type="InterPro" id="IPR020807">
    <property type="entry name" value="PKS_DH"/>
</dbReference>
<evidence type="ECO:0000313" key="14">
    <source>
        <dbReference type="Proteomes" id="UP001500886"/>
    </source>
</evidence>
<evidence type="ECO:0000256" key="3">
    <source>
        <dbReference type="ARBA" id="ARBA00022553"/>
    </source>
</evidence>
<evidence type="ECO:0000259" key="11">
    <source>
        <dbReference type="PROSITE" id="PS52004"/>
    </source>
</evidence>
<dbReference type="SUPFAM" id="SSF51735">
    <property type="entry name" value="NAD(P)-binding Rossmann-fold domains"/>
    <property type="match status" value="4"/>
</dbReference>
<dbReference type="InterPro" id="IPR050091">
    <property type="entry name" value="PKS_NRPS_Biosynth_Enz"/>
</dbReference>
<feature type="active site" description="Proton acceptor; for dehydratase activity" evidence="8">
    <location>
        <position position="1934"/>
    </location>
</feature>
<evidence type="ECO:0000256" key="5">
    <source>
        <dbReference type="ARBA" id="ARBA00023194"/>
    </source>
</evidence>
<evidence type="ECO:0000313" key="13">
    <source>
        <dbReference type="EMBL" id="GAA2709632.1"/>
    </source>
</evidence>
<dbReference type="InterPro" id="IPR006162">
    <property type="entry name" value="Ppantetheine_attach_site"/>
</dbReference>
<keyword evidence="2" id="KW-0596">Phosphopantetheine</keyword>
<evidence type="ECO:0000256" key="8">
    <source>
        <dbReference type="PROSITE-ProRule" id="PRU01363"/>
    </source>
</evidence>
<dbReference type="CDD" id="cd00833">
    <property type="entry name" value="PKS"/>
    <property type="match status" value="3"/>
</dbReference>
<dbReference type="InterPro" id="IPR042104">
    <property type="entry name" value="PKS_dehydratase_sf"/>
</dbReference>
<feature type="domain" description="Ketosynthase family 3 (KS3)" evidence="11">
    <location>
        <begin position="2867"/>
        <end position="3293"/>
    </location>
</feature>
<feature type="domain" description="Carrier" evidence="10">
    <location>
        <begin position="2774"/>
        <end position="2849"/>
    </location>
</feature>
<dbReference type="InterPro" id="IPR055123">
    <property type="entry name" value="SpnB-like_Rossmann"/>
</dbReference>
<dbReference type="RefSeq" id="WP_344433254.1">
    <property type="nucleotide sequence ID" value="NZ_BAAASL010000002.1"/>
</dbReference>
<feature type="compositionally biased region" description="Acidic residues" evidence="9">
    <location>
        <begin position="4658"/>
        <end position="4671"/>
    </location>
</feature>
<evidence type="ECO:0000256" key="6">
    <source>
        <dbReference type="ARBA" id="ARBA00023268"/>
    </source>
</evidence>
<feature type="active site" description="Proton acceptor; for dehydratase activity" evidence="8">
    <location>
        <position position="3798"/>
    </location>
</feature>
<dbReference type="InterPro" id="IPR020806">
    <property type="entry name" value="PKS_PP-bd"/>
</dbReference>
<dbReference type="InterPro" id="IPR009081">
    <property type="entry name" value="PP-bd_ACP"/>
</dbReference>
<feature type="active site" description="Proton donor; for dehydratase activity" evidence="8">
    <location>
        <position position="3963"/>
    </location>
</feature>
<dbReference type="InterPro" id="IPR001227">
    <property type="entry name" value="Ac_transferase_dom_sf"/>
</dbReference>
<dbReference type="Pfam" id="PF08659">
    <property type="entry name" value="KR"/>
    <property type="match status" value="2"/>
</dbReference>
<keyword evidence="4" id="KW-0808">Transferase</keyword>
<dbReference type="SMART" id="SM00825">
    <property type="entry name" value="PKS_KS"/>
    <property type="match status" value="3"/>
</dbReference>
<keyword evidence="3" id="KW-0597">Phosphoprotein</keyword>
<keyword evidence="7" id="KW-0012">Acyltransferase</keyword>
<feature type="region of interest" description="Disordered" evidence="9">
    <location>
        <begin position="4651"/>
        <end position="4671"/>
    </location>
</feature>
<dbReference type="Pfam" id="PF14765">
    <property type="entry name" value="PS-DH"/>
    <property type="match status" value="2"/>
</dbReference>
<dbReference type="InterPro" id="IPR014031">
    <property type="entry name" value="Ketoacyl_synth_C"/>
</dbReference>
<dbReference type="InterPro" id="IPR016039">
    <property type="entry name" value="Thiolase-like"/>
</dbReference>
<dbReference type="Pfam" id="PF16197">
    <property type="entry name" value="KAsynt_C_assoc"/>
    <property type="match status" value="3"/>
</dbReference>
<dbReference type="Gene3D" id="1.10.1200.10">
    <property type="entry name" value="ACP-like"/>
    <property type="match status" value="3"/>
</dbReference>
<evidence type="ECO:0000256" key="1">
    <source>
        <dbReference type="ARBA" id="ARBA00004792"/>
    </source>
</evidence>
<evidence type="ECO:0000256" key="7">
    <source>
        <dbReference type="ARBA" id="ARBA00023315"/>
    </source>
</evidence>
<dbReference type="Pfam" id="PF02801">
    <property type="entry name" value="Ketoacyl-synt_C"/>
    <property type="match status" value="3"/>
</dbReference>
<feature type="region of interest" description="N-terminal hotdog fold" evidence="8">
    <location>
        <begin position="1902"/>
        <end position="2025"/>
    </location>
</feature>
<organism evidence="13 14">
    <name type="scientific">Streptomyces luteosporeus</name>
    <dbReference type="NCBI Taxonomy" id="173856"/>
    <lineage>
        <taxon>Bacteria</taxon>
        <taxon>Bacillati</taxon>
        <taxon>Actinomycetota</taxon>
        <taxon>Actinomycetes</taxon>
        <taxon>Kitasatosporales</taxon>
        <taxon>Streptomycetaceae</taxon>
        <taxon>Streptomyces</taxon>
    </lineage>
</organism>
<dbReference type="Pfam" id="PF00550">
    <property type="entry name" value="PP-binding"/>
    <property type="match status" value="3"/>
</dbReference>
<dbReference type="InterPro" id="IPR049552">
    <property type="entry name" value="PKS_DH_N"/>
</dbReference>
<evidence type="ECO:0000256" key="4">
    <source>
        <dbReference type="ARBA" id="ARBA00022679"/>
    </source>
</evidence>
<gene>
    <name evidence="13" type="ORF">GCM10010315_08120</name>
</gene>
<feature type="domain" description="PKS/mFAS DH" evidence="12">
    <location>
        <begin position="3766"/>
        <end position="4044"/>
    </location>
</feature>
<dbReference type="SMART" id="SM01294">
    <property type="entry name" value="PKS_PP_betabranch"/>
    <property type="match status" value="2"/>
</dbReference>
<dbReference type="PANTHER" id="PTHR43775:SF51">
    <property type="entry name" value="INACTIVE PHENOLPHTHIOCEROL SYNTHESIS POLYKETIDE SYNTHASE TYPE I PKS1-RELATED"/>
    <property type="match status" value="1"/>
</dbReference>
<dbReference type="PROSITE" id="PS00606">
    <property type="entry name" value="KS3_1"/>
    <property type="match status" value="2"/>
</dbReference>
<protein>
    <recommendedName>
        <fullName evidence="15">SDR family NAD(P)-dependent oxidoreductase</fullName>
    </recommendedName>
</protein>
<evidence type="ECO:0000256" key="9">
    <source>
        <dbReference type="SAM" id="MobiDB-lite"/>
    </source>
</evidence>
<dbReference type="Pfam" id="PF21089">
    <property type="entry name" value="PKS_DH_N"/>
    <property type="match status" value="2"/>
</dbReference>
<dbReference type="Gene3D" id="3.30.70.3290">
    <property type="match status" value="3"/>
</dbReference>
<dbReference type="Pfam" id="PF22953">
    <property type="entry name" value="SpnB_Rossmann"/>
    <property type="match status" value="2"/>
</dbReference>
<feature type="compositionally biased region" description="Low complexity" evidence="9">
    <location>
        <begin position="2374"/>
        <end position="2421"/>
    </location>
</feature>
<dbReference type="Pfam" id="PF00698">
    <property type="entry name" value="Acyl_transf_1"/>
    <property type="match status" value="3"/>
</dbReference>
<dbReference type="Pfam" id="PF00109">
    <property type="entry name" value="ketoacyl-synt"/>
    <property type="match status" value="3"/>
</dbReference>
<dbReference type="SUPFAM" id="SSF53901">
    <property type="entry name" value="Thiolase-like"/>
    <property type="match status" value="3"/>
</dbReference>
<dbReference type="Proteomes" id="UP001500886">
    <property type="component" value="Unassembled WGS sequence"/>
</dbReference>
<dbReference type="PROSITE" id="PS52019">
    <property type="entry name" value="PKS_MFAS_DH"/>
    <property type="match status" value="2"/>
</dbReference>
<evidence type="ECO:0000256" key="2">
    <source>
        <dbReference type="ARBA" id="ARBA00022450"/>
    </source>
</evidence>
<feature type="domain" description="Carrier" evidence="10">
    <location>
        <begin position="4525"/>
        <end position="4600"/>
    </location>
</feature>
<dbReference type="InterPro" id="IPR049551">
    <property type="entry name" value="PKS_DH_C"/>
</dbReference>
<dbReference type="Gene3D" id="3.10.129.110">
    <property type="entry name" value="Polyketide synthase dehydratase"/>
    <property type="match status" value="2"/>
</dbReference>
<feature type="domain" description="Carrier" evidence="10">
    <location>
        <begin position="923"/>
        <end position="998"/>
    </location>
</feature>
<keyword evidence="6" id="KW-0511">Multifunctional enzyme</keyword>
<dbReference type="InterPro" id="IPR016036">
    <property type="entry name" value="Malonyl_transacylase_ACP-bd"/>
</dbReference>
<comment type="caution">
    <text evidence="13">The sequence shown here is derived from an EMBL/GenBank/DDBJ whole genome shotgun (WGS) entry which is preliminary data.</text>
</comment>
<dbReference type="InterPro" id="IPR014043">
    <property type="entry name" value="Acyl_transferase_dom"/>
</dbReference>
<dbReference type="InterPro" id="IPR016035">
    <property type="entry name" value="Acyl_Trfase/lysoPLipase"/>
</dbReference>
<dbReference type="SMART" id="SM00827">
    <property type="entry name" value="PKS_AT"/>
    <property type="match status" value="3"/>
</dbReference>
<sequence length="4684" mass="483816">MTKKHDLEAVAVVGLSCRLPQAPDAAAFWELLRSASSAITDVPEDRWVSVLDGQDTPERPAGGARRGGFLDRVDAFDAAFFGISPREAATMDPQQRLVLELAWEALEDAGIVPGDLEGSRTAVFVGTLRDDYASLLHQHGEAALTQHTMTGVNRGVIANRVSYHLGLRGPSLTVDAAQSSSLVAVHLACESLRSGESAMALAAGVNLNILAEAAVTEERFGGLSPDGTAYTFDARANGFVRGEGGGVVVLKPLAAALADGDHVYGVIRGSAVNNDGTTPGLTVPSQSAQEQVLREAYQKAGIEPARVQYVELHGTGTPVGDPIEAAALGAVAGTGRTCGTPLLVGSAKTNVGHLEGAAGIVGLLKTLLALDHGQLPPSLNFETPNPRIPLAELGLAVQRELTDWPGGDAERIAGVSSFGMGGTNAHVVLTSAPAPAPLPEAGPGPAVTPWAVSARTRGALAAQAQKLQAHVAADAGASPAGIGHALLTSRTVFDHRAVVLGEDRAALLAGLGALAAGTPAPNVVTGTVQPGLLGVVFTGQGAQRAGMGEELHAAFPVFAAAYDEVCAALDAHLPRPLREVIAGGEGLDDTAWTQPALFAVEVALFRLVESWGVRPDYVAGHSIGEIAAAHVSGVLSLADAATLVTARGRLMQALPAGGAMIAVEAAEDEVLPLLAGREDEVSVAAVNGPRSVVVAGAEAAAEEIAARLKEQGRRTKRLTVSHAFHSPLMRPMLEEFRAVVAGLDFHTPRIAAVSTVTGEIVTDDQWATPGYWVDHVARPVRFADATRALEDAGVTTFLELGPDGVCSAMVTGSLRDAGAAAAVPALRTGRGEAPTLLTALATLFVRGAAVDLATAFAGTPTGRVPLPTYAFQRERHWIDGAAGRTAAALPARAATQAAPAAPAAPRGELGARLAALPAAERARAVADLVGAHVAAVLEYGPGQAVETGAPFKELGFDSLMSVELRGNLAEATGLRLPSGLLFDHPTPAALAAYLEAELTGIADGPDDAAHTAGEPDEPIAVIGMACRYPGGVTTPEDLWRLVAGGVDAVGGFPTDRGWDEELYDPDPARTGKSTVREGGFLHDAARFDAAFFGISPREALAMDPQQRLLLETAWEAVERAGIDAARLKGTRTGVFVGATPLDYGPRMHDAPESVEGHLLTGTTPSVMSGRIAYQLGLVGPAVTVDTACSSSLVALHLAVRSLRSGESTLALAGGATVMSSPGMFVEFSRQRGLAPDGRSKSFAEDADGTSWAEGVGLLLVERLSDARRNGHRVLAVIRGSAVNQDGASNGLTAPNGPSQQRVIRAALADAGLQPADVDAVEAHGTGTRLGDPIEAEALQATYGRDRDEPVHLGSLKSNIGHTQAAAGVGGVIKMIQAMEHGILPRTLHADTPTSHVDWNAGALQLLTTERPWPAVDRPRRAAVSSFGISGTNAHVVLEQGDPAPDTVAGGDLAVPAPWVLSAHDDAALREQAARLRDHVADSGVHPGGVGLTLATGRSLFDRRAAVTGRTTEEFLAGLDALAAGGSAPNLVTGSAARAGRTAFLFTGQGAQRTGMGRELYAAHPAFAAAFDAVAAALDPLLERPLREVVDTGEGLDETRYTQPALFALEVALYRLLEHHGLTPDLVAGHSIGELAAAHVAGVLSLTDAATLVAARGRLMQSARASGAMIAIRAAEADVAATLAGHEGAVSLAAVNGPDAVVISGDEDACEAVAATWRERGAKTHRLTVSHAFHSPHMDDVLEEFRTVAEGLTFHAPRIPLVSTVTGAVADPEQLTSPEYWTGQIREAVRFADAVRALREAGATVFVEIGPDPVLTAMARATLGDDDGATAVALLRTGRPETEQFAGGVAAAHVAGAPLDTASFFPGATPADLPTYAFQREHYWLTARPAGDARSLGLDVAGHPLLATAVDLADRDELLLTSRLALATHPWLADHAIDGTVLVPATAFLELAVAAADRAGAGRIEELTLRAPLPLPERGAVRLQIAVTSPDAAGSRTFTVHARPDGPDTPWTLHAAGTLAATAAPAPAVTGPTTWPPTGAVAEPLTDVYERLAALGYGYGPAFQGLRAVWRAGEETYAEVALPAELTEAAGSYALHPALFDAVLHPLVLATADPTAPEQIRLPFAWTDVALHAAGATALRVRIAPAGTDTVTIELADAAGQAVASVGALTLRPVDKARLAPDAPDALFTVHWPAIAAPDGSAVTWAETAGDELPTFDGTAPEVVVAPTTDTDDPRAETRRALRLIQAFLADERLDGSRLVFVTRGAVATGPDEDASGLASAPVWGLVRAAQSEHPERFALIDAEPSGADRALLASALATDEPQVAVRGGELRVPRLVRAGDFPHPAPSRNRGSAPDPEGEAHGALPRTPATAAQSAASGPTAPVTSSAAAQSAASAPGSRPPVADTAPPTPAAAAQSAAGAPDNRPPVAGTASTTPVVGNRPAGRWGHLPAVAGGGWAQPAHRAAPGDETPATDGPAARSAARGEGRGEGRALDPRGTVLITGGTGGLGALFARHLVAAHGIRHLLLSSRRGTATPGAAELVAELEALGARVTVVAADAAVRSDVEALLARVDGAHPLTAVVHTAGVLDDATVEALSEEQLDTVLRPKVDAARHLHELTAGLDLAAFVLFSSVSGITGTAGQANYAAANTYLDALAAHRQAKGLAATSLAWGLWDATHGMGGTLGAADLARWTRAGVAPLTPAQGLALFDAALSGGAALYVPASLNLAAFADAPPALMRGLVRARPARRTAQAAATPAGGWAQSMAALPQEERAAAVTDLVRGVVAGVLGHATPAGIDPERAFKELGFDSLSGVELRNRLNAATGLRLPTTVVFDHPSPAALAAYLLSKVADSGPKSAVPAVRAATTDEPIAIVGMACRYPGGVASPEDLWRLVADGVDAISEFPVNRGWDLDALYDPDPERTGSSYVRHGGFLHEADLFDREFFGISPREATATDPQHRLLLETAWETFESAGIDPATVRGSNTGVFTGAMYDDYASRLAGTPEEFEGFLLAGNLSSVVSGRLSYTYGLEGPAVTVDTACSSSLVALHLAANALRSGECDLALAGGVTVMAGPHVFIEFSRQRGLSPDGRCKSFSADADGTGWAEGVGLLLVERLSDARRNGHHVLAVLRGSAVNQDGASNGLTAPNGPAQERVIRQALASAGLQPSDIDAVEAHGTGTTLGDPIEAQALLATYGQDRPTDRPLYLGSLKSNIGHAQAAAGVGGIIKMIQAMDHGVLPRTLHADERSPHVDWEAGAIELLTEERAWPDADRPRRAAVSSFGISGTNAHIIIEQPPSEETADERPAAGGVLPWLLSGRGEEALRAQAERLHAHVTAHPEADPADIGHALATTRALHEHRAAVVGAGRAELLAGLEALARGESSPAVVRATGSGRGRTAFLFTGQGSQRLGMGRELYAASPVFAAALDAVCAHLDSELPRPLKSVLFAAEGSPDAALLDMTLFTQAALFAVETALFRLAEHRGLVPDYLLGHSIGEVTAAHLAGVLDLPDACHLVAERGRLMQAARDGGAMAAIQAGEDDVVATLAAYADDERVAVAGVNGPRSVVVSGDEDAVDALVALWRERGAKTRRLSVSHAFHSPHMDDVLEEFRAVAAGLTFHAPRIPVVSNVTGTLATTEDLTSPDYWARHIRGAVRFLDGVRYLEEQGVTDWLELGPDGVLTALVEESLTGEAGSLAPALRRGRPEEHTTAAAFALLAARGVRTDWSAIFPGARRVPLPTYAFRHQRYWLDAPATAGAGAEGLGLGAAGHPLLGAAVQLAERDEYLFTGRVSRRTHPWLADHAVLGAVLLPGTGLLEMALRAGEQAGCDSVEELTLAAPLVLPESGAIRLQLAVGAAEDDGRRAVTVHSRPDDGDDDRPWVLHATGTLAPGRAAGQGMAAWPPAGVTEVPLEGAYERLAEGGYGYGPAFRGLRRLWRGEGELFAEVALADDLRPDAASFALHPALLDAALHPLLPGVTDEDGPSWLPFSWAGATVHATGATVLRVRLTLDRPDPTTLLATLTVTDTTNTPVATIDSLALRPLSREALATTTSPDGLFKVTWQRVVGRRSAGRNGWAQLTHRPAPGDETPSYDDLAALRAAVDAGAETPTTVVVQAPAADGETVTAAHAALHSAMHLAQDWLKDDRFADSRLVITTHRAIAAGTEDVTDLAHAGLWGLLRSAQNENPGRIALIDLDEAATADQLAAAVATGEPQTAVRNGTVLVPRLARAERTGTGTGTADAAPAWDTGTVLVTGATGALGGILARHLVTQHGARRLLLLSRRGIEAPGAAELSAELTELGAHVTVEAVDVTDPDALAAVVAGVPAEHPLTAVVHTAGVLDDGVLAQMTPEQLTAVLRPKVDAAWHLHELTAHLPLTAFVLYSSVAGLLGTAGQSNYAAGNAFLDALAAHRRAQGLPAVSLAWGLWADTGSIAGHLGEADLRRLARVGLLPLQTKEAMELFDAAPATGEAVLAVTRLDTAALRRGEPLPMLRGLVRTPVKRGAAAAGPAAEGGGSLTERLAALSPAERGRALTDLVRAQVAQVLGHADPSGISAERPFQELGFDSLTAVELRNLLNKATGLRLPTTLVFDHPSPAALAAHLEDRLDIRPVSAADPVLDGLDGLRTAIETAAAAGGDERERITVRLRELLAAAEAAGGAAAAAAEEEPDDNADLDEASDEELFALFDGLE</sequence>
<dbReference type="Gene3D" id="3.40.50.720">
    <property type="entry name" value="NAD(P)-binding Rossmann-like Domain"/>
    <property type="match status" value="3"/>
</dbReference>
<feature type="region of interest" description="C-terminal hotdog fold" evidence="8">
    <location>
        <begin position="3902"/>
        <end position="4044"/>
    </location>
</feature>
<evidence type="ECO:0000259" key="12">
    <source>
        <dbReference type="PROSITE" id="PS52019"/>
    </source>
</evidence>
<dbReference type="SMART" id="SM00823">
    <property type="entry name" value="PKS_PP"/>
    <property type="match status" value="3"/>
</dbReference>
<evidence type="ECO:0008006" key="15">
    <source>
        <dbReference type="Google" id="ProtNLM"/>
    </source>
</evidence>
<dbReference type="PANTHER" id="PTHR43775">
    <property type="entry name" value="FATTY ACID SYNTHASE"/>
    <property type="match status" value="1"/>
</dbReference>
<dbReference type="SMART" id="SM00826">
    <property type="entry name" value="PKS_DH"/>
    <property type="match status" value="2"/>
</dbReference>
<dbReference type="PROSITE" id="PS50075">
    <property type="entry name" value="CARRIER"/>
    <property type="match status" value="3"/>
</dbReference>
<dbReference type="InterPro" id="IPR014030">
    <property type="entry name" value="Ketoacyl_synth_N"/>
</dbReference>
<dbReference type="InterPro" id="IPR018201">
    <property type="entry name" value="Ketoacyl_synth_AS"/>
</dbReference>
<dbReference type="PROSITE" id="PS52004">
    <property type="entry name" value="KS3_2"/>
    <property type="match status" value="3"/>
</dbReference>
<proteinExistence type="predicted"/>
<feature type="region of interest" description="C-terminal hotdog fold" evidence="8">
    <location>
        <begin position="2039"/>
        <end position="2179"/>
    </location>
</feature>
<evidence type="ECO:0000259" key="10">
    <source>
        <dbReference type="PROSITE" id="PS50075"/>
    </source>
</evidence>
<feature type="active site" description="Proton donor; for dehydratase activity" evidence="8">
    <location>
        <position position="2100"/>
    </location>
</feature>
<feature type="domain" description="Ketosynthase family 3 (KS3)" evidence="11">
    <location>
        <begin position="1016"/>
        <end position="1439"/>
    </location>
</feature>
<dbReference type="SUPFAM" id="SSF52151">
    <property type="entry name" value="FabD/lysophospholipase-like"/>
    <property type="match status" value="3"/>
</dbReference>
<dbReference type="Gene3D" id="3.40.47.10">
    <property type="match status" value="3"/>
</dbReference>
<dbReference type="CDD" id="cd08956">
    <property type="entry name" value="KR_3_FAS_SDR_x"/>
    <property type="match status" value="2"/>
</dbReference>
<dbReference type="InterPro" id="IPR057326">
    <property type="entry name" value="KR_dom"/>
</dbReference>